<dbReference type="EMBL" id="BAAAZW010000004">
    <property type="protein sequence ID" value="GAA3956969.1"/>
    <property type="molecule type" value="Genomic_DNA"/>
</dbReference>
<dbReference type="InterPro" id="IPR029033">
    <property type="entry name" value="His_PPase_superfam"/>
</dbReference>
<comment type="caution">
    <text evidence="3">The sequence shown here is derived from an EMBL/GenBank/DDBJ whole genome shotgun (WGS) entry which is preliminary data.</text>
</comment>
<dbReference type="InterPro" id="IPR015797">
    <property type="entry name" value="NUDIX_hydrolase-like_dom_sf"/>
</dbReference>
<dbReference type="RefSeq" id="WP_344782249.1">
    <property type="nucleotide sequence ID" value="NZ_BAAAZW010000004.1"/>
</dbReference>
<dbReference type="Gene3D" id="3.90.79.10">
    <property type="entry name" value="Nucleoside Triphosphate Pyrophosphohydrolase"/>
    <property type="match status" value="1"/>
</dbReference>
<feature type="domain" description="Nudix hydrolase" evidence="2">
    <location>
        <begin position="6"/>
        <end position="140"/>
    </location>
</feature>
<dbReference type="PANTHER" id="PTHR21340:SF0">
    <property type="entry name" value="BIS(5'-NUCLEOSYL)-TETRAPHOSPHATASE [ASYMMETRICAL]"/>
    <property type="match status" value="1"/>
</dbReference>
<evidence type="ECO:0000313" key="3">
    <source>
        <dbReference type="EMBL" id="GAA3956969.1"/>
    </source>
</evidence>
<dbReference type="InterPro" id="IPR013078">
    <property type="entry name" value="His_Pase_superF_clade-1"/>
</dbReference>
<dbReference type="Proteomes" id="UP001418444">
    <property type="component" value="Unassembled WGS sequence"/>
</dbReference>
<dbReference type="SUPFAM" id="SSF53254">
    <property type="entry name" value="Phosphoglycerate mutase-like"/>
    <property type="match status" value="1"/>
</dbReference>
<dbReference type="PANTHER" id="PTHR21340">
    <property type="entry name" value="DIADENOSINE 5,5-P1,P4-TETRAPHOSPHATE PYROPHOSPHOHYDROLASE MUTT"/>
    <property type="match status" value="1"/>
</dbReference>
<keyword evidence="4" id="KW-1185">Reference proteome</keyword>
<accession>A0ABP7NZ09</accession>
<dbReference type="GO" id="GO:0016787">
    <property type="term" value="F:hydrolase activity"/>
    <property type="evidence" value="ECO:0007669"/>
    <property type="project" value="UniProtKB-KW"/>
</dbReference>
<dbReference type="PROSITE" id="PS00893">
    <property type="entry name" value="NUDIX_BOX"/>
    <property type="match status" value="1"/>
</dbReference>
<dbReference type="Pfam" id="PF00300">
    <property type="entry name" value="His_Phos_1"/>
    <property type="match status" value="1"/>
</dbReference>
<reference evidence="4" key="1">
    <citation type="journal article" date="2019" name="Int. J. Syst. Evol. Microbiol.">
        <title>The Global Catalogue of Microorganisms (GCM) 10K type strain sequencing project: providing services to taxonomists for standard genome sequencing and annotation.</title>
        <authorList>
            <consortium name="The Broad Institute Genomics Platform"/>
            <consortium name="The Broad Institute Genome Sequencing Center for Infectious Disease"/>
            <person name="Wu L."/>
            <person name="Ma J."/>
        </authorList>
    </citation>
    <scope>NUCLEOTIDE SEQUENCE [LARGE SCALE GENOMIC DNA]</scope>
    <source>
        <strain evidence="4">JCM 16923</strain>
    </source>
</reference>
<proteinExistence type="predicted"/>
<dbReference type="InterPro" id="IPR020084">
    <property type="entry name" value="NUDIX_hydrolase_CS"/>
</dbReference>
<dbReference type="CDD" id="cd03673">
    <property type="entry name" value="NUDIX_Ap6A_hydrolase"/>
    <property type="match status" value="1"/>
</dbReference>
<dbReference type="SUPFAM" id="SSF55811">
    <property type="entry name" value="Nudix"/>
    <property type="match status" value="1"/>
</dbReference>
<dbReference type="InterPro" id="IPR051325">
    <property type="entry name" value="Nudix_hydrolase_domain"/>
</dbReference>
<keyword evidence="1 3" id="KW-0378">Hydrolase</keyword>
<dbReference type="Pfam" id="PF00293">
    <property type="entry name" value="NUDIX"/>
    <property type="match status" value="1"/>
</dbReference>
<gene>
    <name evidence="3" type="ORF">GCM10022231_15040</name>
</gene>
<dbReference type="CDD" id="cd07067">
    <property type="entry name" value="HP_PGM_like"/>
    <property type="match status" value="1"/>
</dbReference>
<dbReference type="SMART" id="SM00855">
    <property type="entry name" value="PGAM"/>
    <property type="match status" value="1"/>
</dbReference>
<protein>
    <submittedName>
        <fullName evidence="3">NUDIX hydrolase</fullName>
    </submittedName>
</protein>
<dbReference type="Gene3D" id="3.40.50.1240">
    <property type="entry name" value="Phosphoglycerate mutase-like"/>
    <property type="match status" value="1"/>
</dbReference>
<sequence length="311" mass="34221">MTSSSRTVWAAGGVLWRTRAPGSDHKPGKVEVAVVHRKRYDDWSLPKGKAHDGELLVATAAREMSEETGYDSRIGRRLGTVSYDLRPGVRKKVTYWSMQADGGRFVTNHETDDIQWLSVSGAERTVSYDADRKILKRFAAQPVRELHELIVIRHAKAGRRSRFTGDDTQRPLDAAGTAQAEALVPLLGLYGVRHLHAADRLRCVETLVPMSQELRTDIVNEPALTEEAYAADPETAFARLTELAAPVPGVRAVCSQGRAIAPLLERWAGEAGIDLPSSRYRKGSVWILTLHGDALVQIDHLSSPLPGKNGH</sequence>
<dbReference type="InterPro" id="IPR000086">
    <property type="entry name" value="NUDIX_hydrolase_dom"/>
</dbReference>
<evidence type="ECO:0000259" key="2">
    <source>
        <dbReference type="PROSITE" id="PS51462"/>
    </source>
</evidence>
<organism evidence="3 4">
    <name type="scientific">Gordonia caeni</name>
    <dbReference type="NCBI Taxonomy" id="1007097"/>
    <lineage>
        <taxon>Bacteria</taxon>
        <taxon>Bacillati</taxon>
        <taxon>Actinomycetota</taxon>
        <taxon>Actinomycetes</taxon>
        <taxon>Mycobacteriales</taxon>
        <taxon>Gordoniaceae</taxon>
        <taxon>Gordonia</taxon>
    </lineage>
</organism>
<name>A0ABP7NZ09_9ACTN</name>
<evidence type="ECO:0000256" key="1">
    <source>
        <dbReference type="ARBA" id="ARBA00022801"/>
    </source>
</evidence>
<dbReference type="PROSITE" id="PS51462">
    <property type="entry name" value="NUDIX"/>
    <property type="match status" value="1"/>
</dbReference>
<evidence type="ECO:0000313" key="4">
    <source>
        <dbReference type="Proteomes" id="UP001418444"/>
    </source>
</evidence>